<dbReference type="Pfam" id="PF15269">
    <property type="entry name" value="zf-C2H2_7"/>
    <property type="match status" value="1"/>
</dbReference>
<name>I3J113_ORENI</name>
<sequence length="558" mass="62338">METLQERKPKRPHYIPRPPGKPFKYQCFQCPFTCNEKSHLFNHMKYNLCENSISLVSQKSGQTSRQMKAMAKAIPPKTRDLTNAQPAVQNNTLEKQGAEENKAESTDDTEKVDEKDQTRPSAFSPVTPNRDGAEAFKAPVKQTEDLQAPVPTFNHPRFQWGTVSSSIPLKPFTPLLVPEYSPYLLPDRPLYPPYYLPGNHHVNEPNSPSFQADFLDPQRPMVQQPVTPATTSPFPSFPYRYCHPLHPGHPLPYTLYRPHELSMPIAGHRYIPLDMYGPTFGHKDYDLYIHSRASLNHPHTSTQAESHHGQSGDKATRLSPKEGSSALGSPDRPSQAHIIQRDIEALQYTNISESQIGRQLGNASTVVQPIKNDLRPEECAEMSAQHHHQVDSADDVAPLNLSTRNQDKEKIQSVDRLSCSDTVNSAEHESPLNLSLRTSQTSPVCSSPTSTLEDLQQSSIEKLDEEPCDQRQTAALALCQLAIASSAASSRDFSTIDEPLTDSTEAKSPVSQEKSKQTTRAKATAMKRPHSGKAENKCHKPKRVKAPGRVLRRRSRCC</sequence>
<evidence type="ECO:0000256" key="6">
    <source>
        <dbReference type="ARBA" id="ARBA00023015"/>
    </source>
</evidence>
<evidence type="ECO:0000313" key="13">
    <source>
        <dbReference type="Ensembl" id="ENSONIP00000002553.2"/>
    </source>
</evidence>
<reference evidence="13" key="3">
    <citation type="submission" date="2025-09" db="UniProtKB">
        <authorList>
            <consortium name="Ensembl"/>
        </authorList>
    </citation>
    <scope>IDENTIFICATION</scope>
</reference>
<dbReference type="GO" id="GO:0005634">
    <property type="term" value="C:nucleus"/>
    <property type="evidence" value="ECO:0007669"/>
    <property type="project" value="UniProtKB-SubCell"/>
</dbReference>
<dbReference type="GO" id="GO:0000978">
    <property type="term" value="F:RNA polymerase II cis-regulatory region sequence-specific DNA binding"/>
    <property type="evidence" value="ECO:0007669"/>
    <property type="project" value="TreeGrafter"/>
</dbReference>
<dbReference type="GO" id="GO:0001228">
    <property type="term" value="F:DNA-binding transcription activator activity, RNA polymerase II-specific"/>
    <property type="evidence" value="ECO:0007669"/>
    <property type="project" value="TreeGrafter"/>
</dbReference>
<evidence type="ECO:0000256" key="8">
    <source>
        <dbReference type="ARBA" id="ARBA00023163"/>
    </source>
</evidence>
<feature type="domain" description="Zinc finger protein 750-like zinc finger" evidence="12">
    <location>
        <begin position="5"/>
        <end position="58"/>
    </location>
</feature>
<feature type="region of interest" description="Disordered" evidence="11">
    <location>
        <begin position="422"/>
        <end position="456"/>
    </location>
</feature>
<evidence type="ECO:0000256" key="3">
    <source>
        <dbReference type="ARBA" id="ARBA00022771"/>
    </source>
</evidence>
<feature type="region of interest" description="Disordered" evidence="11">
    <location>
        <begin position="60"/>
        <end position="132"/>
    </location>
</feature>
<evidence type="ECO:0000256" key="9">
    <source>
        <dbReference type="ARBA" id="ARBA00023242"/>
    </source>
</evidence>
<keyword evidence="5" id="KW-0862">Zinc</keyword>
<feature type="compositionally biased region" description="Polar residues" evidence="11">
    <location>
        <begin position="81"/>
        <end position="94"/>
    </location>
</feature>
<evidence type="ECO:0000256" key="7">
    <source>
        <dbReference type="ARBA" id="ARBA00023159"/>
    </source>
</evidence>
<proteinExistence type="predicted"/>
<feature type="region of interest" description="Disordered" evidence="11">
    <location>
        <begin position="298"/>
        <end position="335"/>
    </location>
</feature>
<keyword evidence="8" id="KW-0804">Transcription</keyword>
<keyword evidence="9" id="KW-0539">Nucleus</keyword>
<evidence type="ECO:0000256" key="10">
    <source>
        <dbReference type="ARBA" id="ARBA00040216"/>
    </source>
</evidence>
<keyword evidence="4" id="KW-0221">Differentiation</keyword>
<keyword evidence="3" id="KW-0863">Zinc-finger</keyword>
<dbReference type="GO" id="GO:0008270">
    <property type="term" value="F:zinc ion binding"/>
    <property type="evidence" value="ECO:0007669"/>
    <property type="project" value="UniProtKB-KW"/>
</dbReference>
<evidence type="ECO:0000256" key="11">
    <source>
        <dbReference type="SAM" id="MobiDB-lite"/>
    </source>
</evidence>
<dbReference type="Proteomes" id="UP000005207">
    <property type="component" value="Linkage group LG4"/>
</dbReference>
<dbReference type="FunCoup" id="I3J113">
    <property type="interactions" value="693"/>
</dbReference>
<dbReference type="GO" id="GO:1990841">
    <property type="term" value="F:promoter-specific chromatin binding"/>
    <property type="evidence" value="ECO:0007669"/>
    <property type="project" value="TreeGrafter"/>
</dbReference>
<dbReference type="GO" id="GO:0008544">
    <property type="term" value="P:epidermis development"/>
    <property type="evidence" value="ECO:0007669"/>
    <property type="project" value="TreeGrafter"/>
</dbReference>
<reference evidence="13" key="2">
    <citation type="submission" date="2025-08" db="UniProtKB">
        <authorList>
            <consortium name="Ensembl"/>
        </authorList>
    </citation>
    <scope>IDENTIFICATION</scope>
</reference>
<dbReference type="InterPro" id="IPR039064">
    <property type="entry name" value="ZNF750_Znf"/>
</dbReference>
<accession>I3J113</accession>
<feature type="region of interest" description="Disordered" evidence="11">
    <location>
        <begin position="490"/>
        <end position="558"/>
    </location>
</feature>
<dbReference type="HOGENOM" id="CLU_041875_0_0_1"/>
<evidence type="ECO:0000256" key="2">
    <source>
        <dbReference type="ARBA" id="ARBA00022723"/>
    </source>
</evidence>
<comment type="subcellular location">
    <subcellularLocation>
        <location evidence="1">Nucleus</location>
    </subcellularLocation>
</comment>
<evidence type="ECO:0000256" key="5">
    <source>
        <dbReference type="ARBA" id="ARBA00022833"/>
    </source>
</evidence>
<dbReference type="GeneTree" id="ENSGT00530000063870"/>
<keyword evidence="6" id="KW-0805">Transcription regulation</keyword>
<dbReference type="Ensembl" id="ENSONIT00000002554.2">
    <property type="protein sequence ID" value="ENSONIP00000002553.2"/>
    <property type="gene ID" value="ENSONIG00000002043.2"/>
</dbReference>
<keyword evidence="14" id="KW-1185">Reference proteome</keyword>
<dbReference type="InParanoid" id="I3J113"/>
<dbReference type="PANTHER" id="PTHR14678">
    <property type="entry name" value="PROLINE-RICH PROTEIN 35-RELATED"/>
    <property type="match status" value="1"/>
</dbReference>
<dbReference type="STRING" id="8128.ENSONIP00000002553"/>
<feature type="compositionally biased region" description="Basic residues" evidence="11">
    <location>
        <begin position="539"/>
        <end position="558"/>
    </location>
</feature>
<keyword evidence="7" id="KW-0010">Activator</keyword>
<gene>
    <name evidence="13" type="primary">znf750</name>
</gene>
<evidence type="ECO:0000256" key="4">
    <source>
        <dbReference type="ARBA" id="ARBA00022782"/>
    </source>
</evidence>
<dbReference type="OMA" id="PSAYDHY"/>
<evidence type="ECO:0000313" key="14">
    <source>
        <dbReference type="Proteomes" id="UP000005207"/>
    </source>
</evidence>
<keyword evidence="2" id="KW-0479">Metal-binding</keyword>
<protein>
    <recommendedName>
        <fullName evidence="10">Zinc finger protein 750</fullName>
    </recommendedName>
</protein>
<feature type="compositionally biased region" description="Polar residues" evidence="11">
    <location>
        <begin position="432"/>
        <end position="456"/>
    </location>
</feature>
<feature type="compositionally biased region" description="Basic and acidic residues" evidence="11">
    <location>
        <begin position="96"/>
        <end position="118"/>
    </location>
</feature>
<evidence type="ECO:0000259" key="12">
    <source>
        <dbReference type="Pfam" id="PF15269"/>
    </source>
</evidence>
<dbReference type="GO" id="GO:0030154">
    <property type="term" value="P:cell differentiation"/>
    <property type="evidence" value="ECO:0007669"/>
    <property type="project" value="UniProtKB-KW"/>
</dbReference>
<reference evidence="14" key="1">
    <citation type="submission" date="2012-01" db="EMBL/GenBank/DDBJ databases">
        <title>The Genome Sequence of Oreochromis niloticus (Nile Tilapia).</title>
        <authorList>
            <consortium name="Broad Institute Genome Assembly Team"/>
            <consortium name="Broad Institute Sequencing Platform"/>
            <person name="Di Palma F."/>
            <person name="Johnson J."/>
            <person name="Lander E.S."/>
            <person name="Lindblad-Toh K."/>
        </authorList>
    </citation>
    <scope>NUCLEOTIDE SEQUENCE [LARGE SCALE GENOMIC DNA]</scope>
</reference>
<dbReference type="PANTHER" id="PTHR14678:SF1">
    <property type="entry name" value="ZINC FINGER PROTEIN 750"/>
    <property type="match status" value="1"/>
</dbReference>
<feature type="compositionally biased region" description="Basic and acidic residues" evidence="11">
    <location>
        <begin position="305"/>
        <end position="320"/>
    </location>
</feature>
<dbReference type="AlphaFoldDB" id="I3J113"/>
<dbReference type="eggNOG" id="ENOG502QU7X">
    <property type="taxonomic scope" value="Eukaryota"/>
</dbReference>
<evidence type="ECO:0000256" key="1">
    <source>
        <dbReference type="ARBA" id="ARBA00004123"/>
    </source>
</evidence>
<organism evidence="13 14">
    <name type="scientific">Oreochromis niloticus</name>
    <name type="common">Nile tilapia</name>
    <name type="synonym">Tilapia nilotica</name>
    <dbReference type="NCBI Taxonomy" id="8128"/>
    <lineage>
        <taxon>Eukaryota</taxon>
        <taxon>Metazoa</taxon>
        <taxon>Chordata</taxon>
        <taxon>Craniata</taxon>
        <taxon>Vertebrata</taxon>
        <taxon>Euteleostomi</taxon>
        <taxon>Actinopterygii</taxon>
        <taxon>Neopterygii</taxon>
        <taxon>Teleostei</taxon>
        <taxon>Neoteleostei</taxon>
        <taxon>Acanthomorphata</taxon>
        <taxon>Ovalentaria</taxon>
        <taxon>Cichlomorphae</taxon>
        <taxon>Cichliformes</taxon>
        <taxon>Cichlidae</taxon>
        <taxon>African cichlids</taxon>
        <taxon>Pseudocrenilabrinae</taxon>
        <taxon>Oreochromini</taxon>
        <taxon>Oreochromis</taxon>
    </lineage>
</organism>
<dbReference type="InterPro" id="IPR039363">
    <property type="entry name" value="ZNF750"/>
</dbReference>